<evidence type="ECO:0000313" key="1">
    <source>
        <dbReference type="EMBL" id="GFR16570.1"/>
    </source>
</evidence>
<dbReference type="OrthoDB" id="6141723at2759"/>
<gene>
    <name evidence="1" type="ORF">TNCT_278181</name>
</gene>
<evidence type="ECO:0000313" key="2">
    <source>
        <dbReference type="Proteomes" id="UP000887116"/>
    </source>
</evidence>
<sequence length="96" mass="11173">MDVDAMVRQLPRQLDDDESLYVNIKKNMIHKSTYLRGVDKKSVVKAWLQFLLGQPLYKHCKITVHWDSFDANTITSCVLANAIHDNPIEHLQCYRS</sequence>
<dbReference type="EMBL" id="BMAO01027412">
    <property type="protein sequence ID" value="GFR16570.1"/>
    <property type="molecule type" value="Genomic_DNA"/>
</dbReference>
<proteinExistence type="predicted"/>
<reference evidence="1" key="1">
    <citation type="submission" date="2020-07" db="EMBL/GenBank/DDBJ databases">
        <title>Multicomponent nature underlies the extraordinary mechanical properties of spider dragline silk.</title>
        <authorList>
            <person name="Kono N."/>
            <person name="Nakamura H."/>
            <person name="Mori M."/>
            <person name="Yoshida Y."/>
            <person name="Ohtoshi R."/>
            <person name="Malay A.D."/>
            <person name="Moran D.A.P."/>
            <person name="Tomita M."/>
            <person name="Numata K."/>
            <person name="Arakawa K."/>
        </authorList>
    </citation>
    <scope>NUCLEOTIDE SEQUENCE</scope>
</reference>
<keyword evidence="2" id="KW-1185">Reference proteome</keyword>
<dbReference type="Proteomes" id="UP000887116">
    <property type="component" value="Unassembled WGS sequence"/>
</dbReference>
<dbReference type="AlphaFoldDB" id="A0A8X6LNT4"/>
<protein>
    <submittedName>
        <fullName evidence="1">Helitron_like_N domain-containing protein</fullName>
    </submittedName>
</protein>
<comment type="caution">
    <text evidence="1">The sequence shown here is derived from an EMBL/GenBank/DDBJ whole genome shotgun (WGS) entry which is preliminary data.</text>
</comment>
<accession>A0A8X6LNT4</accession>
<name>A0A8X6LNT4_TRICU</name>
<organism evidence="1 2">
    <name type="scientific">Trichonephila clavata</name>
    <name type="common">Joro spider</name>
    <name type="synonym">Nephila clavata</name>
    <dbReference type="NCBI Taxonomy" id="2740835"/>
    <lineage>
        <taxon>Eukaryota</taxon>
        <taxon>Metazoa</taxon>
        <taxon>Ecdysozoa</taxon>
        <taxon>Arthropoda</taxon>
        <taxon>Chelicerata</taxon>
        <taxon>Arachnida</taxon>
        <taxon>Araneae</taxon>
        <taxon>Araneomorphae</taxon>
        <taxon>Entelegynae</taxon>
        <taxon>Araneoidea</taxon>
        <taxon>Nephilidae</taxon>
        <taxon>Trichonephila</taxon>
    </lineage>
</organism>